<name>A0A1I4NXG2_9PROT</name>
<dbReference type="GO" id="GO:0005886">
    <property type="term" value="C:plasma membrane"/>
    <property type="evidence" value="ECO:0007669"/>
    <property type="project" value="TreeGrafter"/>
</dbReference>
<dbReference type="Gene3D" id="3.40.50.1000">
    <property type="entry name" value="HAD superfamily/HAD-like"/>
    <property type="match status" value="1"/>
</dbReference>
<reference evidence="3" key="1">
    <citation type="submission" date="2016-10" db="EMBL/GenBank/DDBJ databases">
        <authorList>
            <person name="Varghese N."/>
            <person name="Submissions S."/>
        </authorList>
    </citation>
    <scope>NUCLEOTIDE SEQUENCE [LARGE SCALE GENOMIC DNA]</scope>
    <source>
        <strain evidence="3">Nm44</strain>
    </source>
</reference>
<evidence type="ECO:0000313" key="2">
    <source>
        <dbReference type="EMBL" id="SFM20218.1"/>
    </source>
</evidence>
<sequence length="71" mass="7546">MPMQKLSLVQALKVKGEIVTVTGDGINDVPALQCADIGIAMGERGTRSAREVASIVLLQDIVNPIKMIQIS</sequence>
<keyword evidence="1" id="KW-0460">Magnesium</keyword>
<protein>
    <submittedName>
        <fullName evidence="2">Ca2+-transporting ATPase</fullName>
    </submittedName>
</protein>
<organism evidence="2 3">
    <name type="scientific">Nitrosomonas communis</name>
    <dbReference type="NCBI Taxonomy" id="44574"/>
    <lineage>
        <taxon>Bacteria</taxon>
        <taxon>Pseudomonadati</taxon>
        <taxon>Pseudomonadota</taxon>
        <taxon>Betaproteobacteria</taxon>
        <taxon>Nitrosomonadales</taxon>
        <taxon>Nitrosomonadaceae</taxon>
        <taxon>Nitrosomonas</taxon>
    </lineage>
</organism>
<dbReference type="AlphaFoldDB" id="A0A1I4NXG2"/>
<dbReference type="PANTHER" id="PTHR24093">
    <property type="entry name" value="CATION TRANSPORTING ATPASE"/>
    <property type="match status" value="1"/>
</dbReference>
<dbReference type="OrthoDB" id="8552908at2"/>
<dbReference type="PANTHER" id="PTHR24093:SF506">
    <property type="entry name" value="CATION-TRANSPORTING ATPASE PMA1"/>
    <property type="match status" value="1"/>
</dbReference>
<dbReference type="GO" id="GO:0005524">
    <property type="term" value="F:ATP binding"/>
    <property type="evidence" value="ECO:0007669"/>
    <property type="project" value="InterPro"/>
</dbReference>
<accession>A0A1I4NXG2</accession>
<dbReference type="GO" id="GO:0016887">
    <property type="term" value="F:ATP hydrolysis activity"/>
    <property type="evidence" value="ECO:0007669"/>
    <property type="project" value="InterPro"/>
</dbReference>
<proteinExistence type="predicted"/>
<dbReference type="InterPro" id="IPR036412">
    <property type="entry name" value="HAD-like_sf"/>
</dbReference>
<gene>
    <name evidence="2" type="ORF">SAMN05421863_10175</name>
</gene>
<keyword evidence="3" id="KW-1185">Reference proteome</keyword>
<evidence type="ECO:0000313" key="3">
    <source>
        <dbReference type="Proteomes" id="UP000183287"/>
    </source>
</evidence>
<dbReference type="NCBIfam" id="TIGR01494">
    <property type="entry name" value="ATPase_P-type"/>
    <property type="match status" value="1"/>
</dbReference>
<dbReference type="SUPFAM" id="SSF56784">
    <property type="entry name" value="HAD-like"/>
    <property type="match status" value="1"/>
</dbReference>
<evidence type="ECO:0000256" key="1">
    <source>
        <dbReference type="ARBA" id="ARBA00022842"/>
    </source>
</evidence>
<dbReference type="PRINTS" id="PR00119">
    <property type="entry name" value="CATATPASE"/>
</dbReference>
<dbReference type="EMBL" id="FOUB01000017">
    <property type="protein sequence ID" value="SFM20218.1"/>
    <property type="molecule type" value="Genomic_DNA"/>
</dbReference>
<dbReference type="GO" id="GO:0005388">
    <property type="term" value="F:P-type calcium transporter activity"/>
    <property type="evidence" value="ECO:0007669"/>
    <property type="project" value="TreeGrafter"/>
</dbReference>
<dbReference type="Pfam" id="PF08282">
    <property type="entry name" value="Hydrolase_3"/>
    <property type="match status" value="1"/>
</dbReference>
<dbReference type="InterPro" id="IPR023214">
    <property type="entry name" value="HAD_sf"/>
</dbReference>
<dbReference type="InterPro" id="IPR001757">
    <property type="entry name" value="P_typ_ATPase"/>
</dbReference>
<dbReference type="Proteomes" id="UP000183287">
    <property type="component" value="Unassembled WGS sequence"/>
</dbReference>